<accession>A0ABU7FVV0</accession>
<comment type="caution">
    <text evidence="2">The sequence shown here is derived from an EMBL/GenBank/DDBJ whole genome shotgun (WGS) entry which is preliminary data.</text>
</comment>
<proteinExistence type="predicted"/>
<feature type="region of interest" description="Disordered" evidence="1">
    <location>
        <begin position="13"/>
        <end position="53"/>
    </location>
</feature>
<keyword evidence="3" id="KW-1185">Reference proteome</keyword>
<reference evidence="2" key="1">
    <citation type="submission" date="2024-01" db="EMBL/GenBank/DDBJ databases">
        <title>First draft genome sequence data of TA4-1, the type strain of Gram-positive actinobacterium Streptomyces chiangmaiensis.</title>
        <authorList>
            <person name="Yasawong M."/>
            <person name="Nantapong N."/>
        </authorList>
    </citation>
    <scope>NUCLEOTIDE SEQUENCE</scope>
    <source>
        <strain evidence="2">TA4-1</strain>
    </source>
</reference>
<evidence type="ECO:0000313" key="3">
    <source>
        <dbReference type="Proteomes" id="UP001333996"/>
    </source>
</evidence>
<organism evidence="2 3">
    <name type="scientific">Streptomyces chiangmaiensis</name>
    <dbReference type="NCBI Taxonomy" id="766497"/>
    <lineage>
        <taxon>Bacteria</taxon>
        <taxon>Bacillati</taxon>
        <taxon>Actinomycetota</taxon>
        <taxon>Actinomycetes</taxon>
        <taxon>Kitasatosporales</taxon>
        <taxon>Streptomycetaceae</taxon>
        <taxon>Streptomyces</taxon>
    </lineage>
</organism>
<protein>
    <recommendedName>
        <fullName evidence="4">Lipoprotein</fullName>
    </recommendedName>
</protein>
<feature type="compositionally biased region" description="Basic and acidic residues" evidence="1">
    <location>
        <begin position="17"/>
        <end position="28"/>
    </location>
</feature>
<dbReference type="Gene3D" id="2.50.20.20">
    <property type="match status" value="1"/>
</dbReference>
<gene>
    <name evidence="2" type="ORF">VXC91_41705</name>
</gene>
<evidence type="ECO:0000313" key="2">
    <source>
        <dbReference type="EMBL" id="MED7828221.1"/>
    </source>
</evidence>
<evidence type="ECO:0008006" key="4">
    <source>
        <dbReference type="Google" id="ProtNLM"/>
    </source>
</evidence>
<evidence type="ECO:0000256" key="1">
    <source>
        <dbReference type="SAM" id="MobiDB-lite"/>
    </source>
</evidence>
<name>A0ABU7FVV0_9ACTN</name>
<dbReference type="EMBL" id="JAYWVC010000334">
    <property type="protein sequence ID" value="MED7828221.1"/>
    <property type="molecule type" value="Genomic_DNA"/>
</dbReference>
<dbReference type="Proteomes" id="UP001333996">
    <property type="component" value="Unassembled WGS sequence"/>
</dbReference>
<dbReference type="RefSeq" id="WP_329512575.1">
    <property type="nucleotide sequence ID" value="NZ_BAAAYZ010000069.1"/>
</dbReference>
<sequence length="289" mass="30253">MFVAAFVAVSSGCSAHDGNRKPAGRDASSKTTQAQPEPKDTRPGSGAAAPEPKTAAQFVARARQTMGAEKGWTFALRGSESAVMQGQAPSSATYAATVHRTTDPAALQQTGTVTTSKGVRKPEVVYVVGGTGYVKDAAEGWKKGPLSDPDIANDVEDPVAELDAFAAYAKSAEVSRTATGVRLQVSASGWQLSAARNRPALKRAVREVEPALDQLRKAGVTATDSQIALKSFSESWDLDRAHGYRPASHRYAFTFLVPFRGADITVSQEVQADNGGVFGGSVALPSGVK</sequence>